<sequence length="426" mass="49337">MSKTTTRTSSESKLAFTSSEAIKKMADGIISDKKNTNNLVKLTEFLEELFPLSSQKHRKLALQTISSLVDVFSHFFEEGTLILTVTESKNQKDAVACDVSKEKSIQKKEYMKWIYEQYVSFTKYLPLYAVHYFTKFNENYEEIETVIKAILDLSKKELTSASGSTLVEMERERNRINTIINEGPFGSFIYHLIYDPNNSEGKEFVITCLKEYIFKFHDLRFFAYISLTNAIRKIRSKKKRMLTYPQLYDNVLQIIDGIPIIDVIGRFYLYDGYDYDSDEVNSDEEDGMDEDGPNEDGIPDDFMMDPELGDLSSLTLPSSQKKSTEEKKESEEKDEEMKDEDKENNLLDPDVHINAYTNFWLAFLQIPEMTRSVYEKVLRKMSTEIIPQFEDPFLLNDFISNSFDQGGLVALLSVKSLFILITEYNL</sequence>
<accession>D2V9U2</accession>
<organism evidence="3">
    <name type="scientific">Naegleria gruberi</name>
    <name type="common">Amoeba</name>
    <dbReference type="NCBI Taxonomy" id="5762"/>
    <lineage>
        <taxon>Eukaryota</taxon>
        <taxon>Discoba</taxon>
        <taxon>Heterolobosea</taxon>
        <taxon>Tetramitia</taxon>
        <taxon>Eutetramitia</taxon>
        <taxon>Vahlkampfiidae</taxon>
        <taxon>Naegleria</taxon>
    </lineage>
</organism>
<protein>
    <submittedName>
        <fullName evidence="2">Predicted protein</fullName>
    </submittedName>
</protein>
<dbReference type="EMBL" id="GG738859">
    <property type="protein sequence ID" value="EFC46199.1"/>
    <property type="molecule type" value="Genomic_DNA"/>
</dbReference>
<dbReference type="PANTHER" id="PTHR12455:SF0">
    <property type="entry name" value="NUCLEOLAR COMPLEX PROTEIN 4 HOMOLOG"/>
    <property type="match status" value="1"/>
</dbReference>
<dbReference type="AlphaFoldDB" id="D2V9U2"/>
<dbReference type="OMA" id="NCHCLIN"/>
<gene>
    <name evidence="2" type="ORF">NAEGRDRAFT_47806</name>
</gene>
<dbReference type="KEGG" id="ngr:NAEGRDRAFT_47806"/>
<dbReference type="GO" id="GO:0030692">
    <property type="term" value="C:Noc4p-Nop14p complex"/>
    <property type="evidence" value="ECO:0007669"/>
    <property type="project" value="TreeGrafter"/>
</dbReference>
<evidence type="ECO:0000313" key="2">
    <source>
        <dbReference type="EMBL" id="EFC46199.1"/>
    </source>
</evidence>
<evidence type="ECO:0000313" key="3">
    <source>
        <dbReference type="Proteomes" id="UP000006671"/>
    </source>
</evidence>
<feature type="compositionally biased region" description="Basic and acidic residues" evidence="1">
    <location>
        <begin position="322"/>
        <end position="346"/>
    </location>
</feature>
<keyword evidence="3" id="KW-1185">Reference proteome</keyword>
<dbReference type="GeneID" id="8859424"/>
<dbReference type="RefSeq" id="XP_002678943.1">
    <property type="nucleotide sequence ID" value="XM_002678897.1"/>
</dbReference>
<dbReference type="GO" id="GO:0042254">
    <property type="term" value="P:ribosome biogenesis"/>
    <property type="evidence" value="ECO:0007669"/>
    <property type="project" value="InterPro"/>
</dbReference>
<dbReference type="PANTHER" id="PTHR12455">
    <property type="entry name" value="NUCLEOLAR COMPLEX PROTEIN 4"/>
    <property type="match status" value="1"/>
</dbReference>
<dbReference type="OrthoDB" id="1712589at2759"/>
<dbReference type="InParanoid" id="D2V9U2"/>
<feature type="compositionally biased region" description="Acidic residues" evidence="1">
    <location>
        <begin position="279"/>
        <end position="308"/>
    </location>
</feature>
<evidence type="ECO:0000256" key="1">
    <source>
        <dbReference type="SAM" id="MobiDB-lite"/>
    </source>
</evidence>
<dbReference type="VEuPathDB" id="AmoebaDB:NAEGRDRAFT_47806"/>
<reference evidence="2 3" key="1">
    <citation type="journal article" date="2010" name="Cell">
        <title>The genome of Naegleria gruberi illuminates early eukaryotic versatility.</title>
        <authorList>
            <person name="Fritz-Laylin L.K."/>
            <person name="Prochnik S.E."/>
            <person name="Ginger M.L."/>
            <person name="Dacks J.B."/>
            <person name="Carpenter M.L."/>
            <person name="Field M.C."/>
            <person name="Kuo A."/>
            <person name="Paredez A."/>
            <person name="Chapman J."/>
            <person name="Pham J."/>
            <person name="Shu S."/>
            <person name="Neupane R."/>
            <person name="Cipriano M."/>
            <person name="Mancuso J."/>
            <person name="Tu H."/>
            <person name="Salamov A."/>
            <person name="Lindquist E."/>
            <person name="Shapiro H."/>
            <person name="Lucas S."/>
            <person name="Grigoriev I.V."/>
            <person name="Cande W.Z."/>
            <person name="Fulton C."/>
            <person name="Rokhsar D.S."/>
            <person name="Dawson S.C."/>
        </authorList>
    </citation>
    <scope>NUCLEOTIDE SEQUENCE [LARGE SCALE GENOMIC DNA]</scope>
    <source>
        <strain evidence="2 3">NEG-M</strain>
    </source>
</reference>
<dbReference type="STRING" id="5762.D2V9U2"/>
<dbReference type="GO" id="GO:0032040">
    <property type="term" value="C:small-subunit processome"/>
    <property type="evidence" value="ECO:0007669"/>
    <property type="project" value="TreeGrafter"/>
</dbReference>
<name>D2V9U2_NAEGR</name>
<dbReference type="Proteomes" id="UP000006671">
    <property type="component" value="Unassembled WGS sequence"/>
</dbReference>
<dbReference type="InterPro" id="IPR027193">
    <property type="entry name" value="Noc4"/>
</dbReference>
<feature type="region of interest" description="Disordered" evidence="1">
    <location>
        <begin position="279"/>
        <end position="346"/>
    </location>
</feature>
<proteinExistence type="predicted"/>